<name>A0A3A1YW49_9BURK</name>
<dbReference type="InterPro" id="IPR029036">
    <property type="entry name" value="P5CR_dimer"/>
</dbReference>
<dbReference type="InterPro" id="IPR028939">
    <property type="entry name" value="P5C_Rdtase_cat_N"/>
</dbReference>
<evidence type="ECO:0000256" key="6">
    <source>
        <dbReference type="PIRSR" id="PIRSR000193-1"/>
    </source>
</evidence>
<dbReference type="Proteomes" id="UP000266206">
    <property type="component" value="Unassembled WGS sequence"/>
</dbReference>
<dbReference type="InterPro" id="IPR000304">
    <property type="entry name" value="Pyrroline-COOH_reductase"/>
</dbReference>
<accession>A0A3A1YW49</accession>
<dbReference type="PANTHER" id="PTHR11645:SF0">
    <property type="entry name" value="PYRROLINE-5-CARBOXYLATE REDUCTASE 3"/>
    <property type="match status" value="1"/>
</dbReference>
<feature type="binding site" evidence="6">
    <location>
        <begin position="72"/>
        <end position="75"/>
    </location>
    <ligand>
        <name>NADP(+)</name>
        <dbReference type="ChEBI" id="CHEBI:58349"/>
    </ligand>
</feature>
<evidence type="ECO:0000259" key="8">
    <source>
        <dbReference type="Pfam" id="PF03807"/>
    </source>
</evidence>
<comment type="catalytic activity">
    <reaction evidence="4 7">
        <text>L-proline + NADP(+) = (S)-1-pyrroline-5-carboxylate + NADPH + 2 H(+)</text>
        <dbReference type="Rhea" id="RHEA:14109"/>
        <dbReference type="ChEBI" id="CHEBI:15378"/>
        <dbReference type="ChEBI" id="CHEBI:17388"/>
        <dbReference type="ChEBI" id="CHEBI:57783"/>
        <dbReference type="ChEBI" id="CHEBI:58349"/>
        <dbReference type="ChEBI" id="CHEBI:60039"/>
        <dbReference type="EC" id="1.5.1.2"/>
    </reaction>
</comment>
<dbReference type="PROSITE" id="PS00521">
    <property type="entry name" value="P5CR"/>
    <property type="match status" value="1"/>
</dbReference>
<dbReference type="Gene3D" id="1.10.3730.10">
    <property type="entry name" value="ProC C-terminal domain-like"/>
    <property type="match status" value="1"/>
</dbReference>
<dbReference type="UniPathway" id="UPA00098">
    <property type="reaction ID" value="UER00361"/>
</dbReference>
<gene>
    <name evidence="4" type="primary">proC</name>
    <name evidence="10" type="ORF">CJO09_12730</name>
    <name evidence="11" type="ORF">CJP73_04545</name>
</gene>
<evidence type="ECO:0000313" key="10">
    <source>
        <dbReference type="EMBL" id="RII82212.1"/>
    </source>
</evidence>
<comment type="catalytic activity">
    <reaction evidence="4">
        <text>L-proline + NAD(+) = (S)-1-pyrroline-5-carboxylate + NADH + 2 H(+)</text>
        <dbReference type="Rhea" id="RHEA:14105"/>
        <dbReference type="ChEBI" id="CHEBI:15378"/>
        <dbReference type="ChEBI" id="CHEBI:17388"/>
        <dbReference type="ChEBI" id="CHEBI:57540"/>
        <dbReference type="ChEBI" id="CHEBI:57945"/>
        <dbReference type="ChEBI" id="CHEBI:60039"/>
        <dbReference type="EC" id="1.5.1.2"/>
    </reaction>
</comment>
<keyword evidence="4" id="KW-0963">Cytoplasm</keyword>
<dbReference type="InterPro" id="IPR036291">
    <property type="entry name" value="NAD(P)-bd_dom_sf"/>
</dbReference>
<proteinExistence type="inferred from homology"/>
<comment type="pathway">
    <text evidence="4 7">Amino-acid biosynthesis; L-proline biosynthesis; L-proline from L-glutamate 5-semialdehyde: step 1/1.</text>
</comment>
<dbReference type="RefSeq" id="WP_119442677.1">
    <property type="nucleotide sequence ID" value="NZ_CP170494.1"/>
</dbReference>
<protein>
    <recommendedName>
        <fullName evidence="4 5">Pyrroline-5-carboxylate reductase</fullName>
        <shortName evidence="4">P5C reductase</shortName>
        <shortName evidence="4">P5CR</shortName>
        <ecNumber evidence="4 5">1.5.1.2</ecNumber>
    </recommendedName>
    <alternativeName>
        <fullName evidence="4">PCA reductase</fullName>
    </alternativeName>
</protein>
<dbReference type="AlphaFoldDB" id="A0A3A1YW49"/>
<dbReference type="Pfam" id="PF03807">
    <property type="entry name" value="F420_oxidored"/>
    <property type="match status" value="1"/>
</dbReference>
<dbReference type="Proteomes" id="UP000266483">
    <property type="component" value="Unassembled WGS sequence"/>
</dbReference>
<dbReference type="GO" id="GO:0055129">
    <property type="term" value="P:L-proline biosynthetic process"/>
    <property type="evidence" value="ECO:0007669"/>
    <property type="project" value="UniProtKB-UniRule"/>
</dbReference>
<comment type="subcellular location">
    <subcellularLocation>
        <location evidence="4">Cytoplasm</location>
    </subcellularLocation>
</comment>
<comment type="similarity">
    <text evidence="1 4 7">Belongs to the pyrroline-5-carboxylate reductase family.</text>
</comment>
<dbReference type="EC" id="1.5.1.2" evidence="4 5"/>
<dbReference type="SUPFAM" id="SSF48179">
    <property type="entry name" value="6-phosphogluconate dehydrogenase C-terminal domain-like"/>
    <property type="match status" value="1"/>
</dbReference>
<dbReference type="EMBL" id="NQYH01000002">
    <property type="protein sequence ID" value="RIY41721.1"/>
    <property type="molecule type" value="Genomic_DNA"/>
</dbReference>
<evidence type="ECO:0000259" key="9">
    <source>
        <dbReference type="Pfam" id="PF14748"/>
    </source>
</evidence>
<keyword evidence="3 4" id="KW-0560">Oxidoreductase</keyword>
<dbReference type="PIRSF" id="PIRSF000193">
    <property type="entry name" value="Pyrrol-5-carb_rd"/>
    <property type="match status" value="1"/>
</dbReference>
<keyword evidence="4 7" id="KW-0028">Amino-acid biosynthesis</keyword>
<keyword evidence="2 4" id="KW-0521">NADP</keyword>
<dbReference type="NCBIfam" id="TIGR00112">
    <property type="entry name" value="proC"/>
    <property type="match status" value="1"/>
</dbReference>
<dbReference type="HAMAP" id="MF_01925">
    <property type="entry name" value="P5C_reductase"/>
    <property type="match status" value="1"/>
</dbReference>
<sequence length="279" mass="29649">MSTHQELKLAFIGGGNMASALGAGLIGKRCGAQDVHVVDIDENVLKRWAEQGVSTASQADETLGNHRVWVFAVKPQVMKETVAACKPFLRDDTLAISIAAGIDSDTFAQWLGEPGQPWTRLVRCMPNTPSLVGAGISGLCAAKGVSEQDRALAQQLLRAVGEVVWVDNDQQIDAVTALSGSGPAYVFLFLEALMQGGRQLGLSEAQARQLALATLSGATELASLSPEPPSVLRERVTSKGGTTAEALRVFNERDFVAIVQEAMKASYNRASELSVELSK</sequence>
<evidence type="ECO:0000256" key="3">
    <source>
        <dbReference type="ARBA" id="ARBA00023002"/>
    </source>
</evidence>
<dbReference type="InterPro" id="IPR008927">
    <property type="entry name" value="6-PGluconate_DH-like_C_sf"/>
</dbReference>
<organism evidence="11 12">
    <name type="scientific">Neopusillimonas maritima</name>
    <dbReference type="NCBI Taxonomy" id="2026239"/>
    <lineage>
        <taxon>Bacteria</taxon>
        <taxon>Pseudomonadati</taxon>
        <taxon>Pseudomonadota</taxon>
        <taxon>Betaproteobacteria</taxon>
        <taxon>Burkholderiales</taxon>
        <taxon>Alcaligenaceae</taxon>
        <taxon>Neopusillimonas</taxon>
    </lineage>
</organism>
<dbReference type="OrthoDB" id="9805754at2"/>
<keyword evidence="13" id="KW-1185">Reference proteome</keyword>
<evidence type="ECO:0000256" key="5">
    <source>
        <dbReference type="NCBIfam" id="TIGR00112"/>
    </source>
</evidence>
<feature type="binding site" evidence="6">
    <location>
        <begin position="12"/>
        <end position="17"/>
    </location>
    <ligand>
        <name>NADP(+)</name>
        <dbReference type="ChEBI" id="CHEBI:58349"/>
    </ligand>
</feature>
<dbReference type="Gene3D" id="3.40.50.720">
    <property type="entry name" value="NAD(P)-binding Rossmann-like Domain"/>
    <property type="match status" value="1"/>
</dbReference>
<dbReference type="SUPFAM" id="SSF51735">
    <property type="entry name" value="NAD(P)-binding Rossmann-fold domains"/>
    <property type="match status" value="1"/>
</dbReference>
<comment type="caution">
    <text evidence="11">The sequence shown here is derived from an EMBL/GenBank/DDBJ whole genome shotgun (WGS) entry which is preliminary data.</text>
</comment>
<evidence type="ECO:0000313" key="13">
    <source>
        <dbReference type="Proteomes" id="UP000266483"/>
    </source>
</evidence>
<dbReference type="PANTHER" id="PTHR11645">
    <property type="entry name" value="PYRROLINE-5-CARBOXYLATE REDUCTASE"/>
    <property type="match status" value="1"/>
</dbReference>
<evidence type="ECO:0000313" key="12">
    <source>
        <dbReference type="Proteomes" id="UP000266206"/>
    </source>
</evidence>
<evidence type="ECO:0000256" key="1">
    <source>
        <dbReference type="ARBA" id="ARBA00005525"/>
    </source>
</evidence>
<dbReference type="EMBL" id="NQOU01000005">
    <property type="protein sequence ID" value="RII82212.1"/>
    <property type="molecule type" value="Genomic_DNA"/>
</dbReference>
<reference evidence="12 13" key="1">
    <citation type="submission" date="2017-08" db="EMBL/GenBank/DDBJ databases">
        <title>Pusillimonas indicus sp. nov., a member of the family Alcaligenaceae isolated from surface seawater.</title>
        <authorList>
            <person name="Li J."/>
        </authorList>
    </citation>
    <scope>NUCLEOTIDE SEQUENCE [LARGE SCALE GENOMIC DNA]</scope>
    <source>
        <strain evidence="10 13">17-4A</strain>
        <strain evidence="11 12">L52-1-41</strain>
    </source>
</reference>
<keyword evidence="4 7" id="KW-0641">Proline biosynthesis</keyword>
<dbReference type="GO" id="GO:0004735">
    <property type="term" value="F:pyrroline-5-carboxylate reductase activity"/>
    <property type="evidence" value="ECO:0007669"/>
    <property type="project" value="UniProtKB-UniRule"/>
</dbReference>
<evidence type="ECO:0000256" key="4">
    <source>
        <dbReference type="HAMAP-Rule" id="MF_01925"/>
    </source>
</evidence>
<feature type="domain" description="Pyrroline-5-carboxylate reductase catalytic N-terminal" evidence="8">
    <location>
        <begin position="8"/>
        <end position="101"/>
    </location>
</feature>
<feature type="domain" description="Pyrroline-5-carboxylate reductase dimerisation" evidence="9">
    <location>
        <begin position="170"/>
        <end position="273"/>
    </location>
</feature>
<dbReference type="Pfam" id="PF14748">
    <property type="entry name" value="P5CR_dimer"/>
    <property type="match status" value="1"/>
</dbReference>
<dbReference type="GO" id="GO:0005737">
    <property type="term" value="C:cytoplasm"/>
    <property type="evidence" value="ECO:0007669"/>
    <property type="project" value="UniProtKB-SubCell"/>
</dbReference>
<dbReference type="FunFam" id="1.10.3730.10:FF:000001">
    <property type="entry name" value="Pyrroline-5-carboxylate reductase"/>
    <property type="match status" value="1"/>
</dbReference>
<evidence type="ECO:0000256" key="7">
    <source>
        <dbReference type="RuleBase" id="RU003903"/>
    </source>
</evidence>
<evidence type="ECO:0000256" key="2">
    <source>
        <dbReference type="ARBA" id="ARBA00022857"/>
    </source>
</evidence>
<comment type="function">
    <text evidence="4">Catalyzes the reduction of 1-pyrroline-5-carboxylate (PCA) to L-proline.</text>
</comment>
<dbReference type="InterPro" id="IPR053790">
    <property type="entry name" value="P5CR-like_CS"/>
</dbReference>
<evidence type="ECO:0000313" key="11">
    <source>
        <dbReference type="EMBL" id="RIY41721.1"/>
    </source>
</evidence>